<dbReference type="RefSeq" id="WP_266085293.1">
    <property type="nucleotide sequence ID" value="NZ_RKLV01000001.1"/>
</dbReference>
<protein>
    <submittedName>
        <fullName evidence="2">Type II toxin-antitoxin system PemK/MazF family toxin</fullName>
    </submittedName>
</protein>
<proteinExistence type="predicted"/>
<evidence type="ECO:0000313" key="2">
    <source>
        <dbReference type="EMBL" id="MCX2817805.1"/>
    </source>
</evidence>
<dbReference type="Gene3D" id="2.30.30.110">
    <property type="match status" value="1"/>
</dbReference>
<dbReference type="GO" id="GO:0003677">
    <property type="term" value="F:DNA binding"/>
    <property type="evidence" value="ECO:0007669"/>
    <property type="project" value="InterPro"/>
</dbReference>
<name>A0A9Q4GGJ5_9EURY</name>
<dbReference type="InterPro" id="IPR003477">
    <property type="entry name" value="PemK-like"/>
</dbReference>
<accession>A0A9Q4GGJ5</accession>
<dbReference type="AlphaFoldDB" id="A0A9Q4GGJ5"/>
<organism evidence="2 3">
    <name type="scientific">Halorutilus salinus</name>
    <dbReference type="NCBI Taxonomy" id="2487751"/>
    <lineage>
        <taxon>Archaea</taxon>
        <taxon>Methanobacteriati</taxon>
        <taxon>Methanobacteriota</taxon>
        <taxon>Stenosarchaea group</taxon>
        <taxon>Halobacteria</taxon>
        <taxon>Halorutilales</taxon>
        <taxon>Halorutilaceae</taxon>
        <taxon>Halorutilus</taxon>
    </lineage>
</organism>
<feature type="region of interest" description="Disordered" evidence="1">
    <location>
        <begin position="1"/>
        <end position="22"/>
    </location>
</feature>
<gene>
    <name evidence="2" type="ORF">EGH25_00295</name>
</gene>
<dbReference type="SUPFAM" id="SSF50118">
    <property type="entry name" value="Cell growth inhibitor/plasmid maintenance toxic component"/>
    <property type="match status" value="1"/>
</dbReference>
<dbReference type="InterPro" id="IPR011067">
    <property type="entry name" value="Plasmid_toxin/cell-grow_inhib"/>
</dbReference>
<dbReference type="EMBL" id="RKLV01000001">
    <property type="protein sequence ID" value="MCX2817805.1"/>
    <property type="molecule type" value="Genomic_DNA"/>
</dbReference>
<dbReference type="Proteomes" id="UP001149411">
    <property type="component" value="Unassembled WGS sequence"/>
</dbReference>
<reference evidence="2" key="1">
    <citation type="submission" date="2022-09" db="EMBL/GenBank/DDBJ databases">
        <title>Haloadaptaus new haloarchaeum isolated from saline soil.</title>
        <authorList>
            <person name="Duran-Viseras A."/>
            <person name="Sanchez-Porro C."/>
            <person name="Ventosa A."/>
        </authorList>
    </citation>
    <scope>NUCLEOTIDE SEQUENCE</scope>
    <source>
        <strain evidence="2">F3-133</strain>
    </source>
</reference>
<comment type="caution">
    <text evidence="2">The sequence shown here is derived from an EMBL/GenBank/DDBJ whole genome shotgun (WGS) entry which is preliminary data.</text>
</comment>
<evidence type="ECO:0000256" key="1">
    <source>
        <dbReference type="SAM" id="MobiDB-lite"/>
    </source>
</evidence>
<sequence length="112" mass="12291">MADRGEVVWAPDPFRSEGESNPRPWLIISNDSLPYPDEECIGVALTTASHHRGSVRVASDDRVKGDPEGDSYVLPWTVATLKEEVHVVGVQGELEDDLVGEVADRTTSYIQT</sequence>
<evidence type="ECO:0000313" key="3">
    <source>
        <dbReference type="Proteomes" id="UP001149411"/>
    </source>
</evidence>
<keyword evidence="3" id="KW-1185">Reference proteome</keyword>
<dbReference type="Pfam" id="PF02452">
    <property type="entry name" value="PemK_toxin"/>
    <property type="match status" value="1"/>
</dbReference>